<dbReference type="EC" id="5.3.1.12" evidence="4"/>
<dbReference type="GO" id="GO:0019698">
    <property type="term" value="P:D-galacturonate catabolic process"/>
    <property type="evidence" value="ECO:0007669"/>
    <property type="project" value="TreeGrafter"/>
</dbReference>
<dbReference type="AlphaFoldDB" id="A0A202E425"/>
<feature type="region of interest" description="Disordered" evidence="7">
    <location>
        <begin position="94"/>
        <end position="114"/>
    </location>
</feature>
<dbReference type="EMBL" id="MWPH01000004">
    <property type="protein sequence ID" value="OVE83056.1"/>
    <property type="molecule type" value="Genomic_DNA"/>
</dbReference>
<protein>
    <recommendedName>
        <fullName evidence="5">Uronate isomerase</fullName>
        <ecNumber evidence="4">5.3.1.12</ecNumber>
    </recommendedName>
</protein>
<keyword evidence="9" id="KW-1185">Reference proteome</keyword>
<comment type="pathway">
    <text evidence="2">Carbohydrate metabolism; pentose and glucuronate interconversion.</text>
</comment>
<dbReference type="GO" id="GO:0008880">
    <property type="term" value="F:glucuronate isomerase activity"/>
    <property type="evidence" value="ECO:0007669"/>
    <property type="project" value="UniProtKB-EC"/>
</dbReference>
<dbReference type="Gene3D" id="3.20.20.140">
    <property type="entry name" value="Metal-dependent hydrolases"/>
    <property type="match status" value="1"/>
</dbReference>
<comment type="catalytic activity">
    <reaction evidence="1">
        <text>D-glucuronate = D-fructuronate</text>
        <dbReference type="Rhea" id="RHEA:13049"/>
        <dbReference type="ChEBI" id="CHEBI:58720"/>
        <dbReference type="ChEBI" id="CHEBI:59863"/>
        <dbReference type="EC" id="5.3.1.12"/>
    </reaction>
</comment>
<dbReference type="SUPFAM" id="SSF51556">
    <property type="entry name" value="Metallo-dependent hydrolases"/>
    <property type="match status" value="1"/>
</dbReference>
<evidence type="ECO:0000313" key="9">
    <source>
        <dbReference type="Proteomes" id="UP000196084"/>
    </source>
</evidence>
<organism evidence="8 9">
    <name type="scientific">Natronolimnobius baerhuensis</name>
    <dbReference type="NCBI Taxonomy" id="253108"/>
    <lineage>
        <taxon>Archaea</taxon>
        <taxon>Methanobacteriati</taxon>
        <taxon>Methanobacteriota</taxon>
        <taxon>Stenosarchaea group</taxon>
        <taxon>Halobacteria</taxon>
        <taxon>Halobacteriales</taxon>
        <taxon>Natrialbaceae</taxon>
        <taxon>Natronolimnobius</taxon>
    </lineage>
</organism>
<comment type="caution">
    <text evidence="8">The sequence shown here is derived from an EMBL/GenBank/DDBJ whole genome shotgun (WGS) entry which is preliminary data.</text>
</comment>
<dbReference type="UniPathway" id="UPA00246"/>
<evidence type="ECO:0000256" key="6">
    <source>
        <dbReference type="ARBA" id="ARBA00023235"/>
    </source>
</evidence>
<evidence type="ECO:0000256" key="4">
    <source>
        <dbReference type="ARBA" id="ARBA00012546"/>
    </source>
</evidence>
<evidence type="ECO:0000256" key="7">
    <source>
        <dbReference type="SAM" id="MobiDB-lite"/>
    </source>
</evidence>
<evidence type="ECO:0000313" key="8">
    <source>
        <dbReference type="EMBL" id="OVE83056.1"/>
    </source>
</evidence>
<comment type="similarity">
    <text evidence="3">Belongs to the metallo-dependent hydrolases superfamily. Uronate isomerase family.</text>
</comment>
<dbReference type="PANTHER" id="PTHR30068:SF4">
    <property type="entry name" value="URONATE ISOMERASE"/>
    <property type="match status" value="1"/>
</dbReference>
<sequence length="132" mass="14970">MRHAIPESKTLLSEMNIEVFCTTDDLTSSLETHEQAESALDTDVRPTWGLDRALHIGRNSWHTFVDQLEHATDTATSSFLGFLEAFEKTHNFRRPRLPGERLQPRAVRNASGEPTTYARHLSARTRGTHARS</sequence>
<dbReference type="Pfam" id="PF02614">
    <property type="entry name" value="UxaC"/>
    <property type="match status" value="1"/>
</dbReference>
<dbReference type="Proteomes" id="UP000196084">
    <property type="component" value="Unassembled WGS sequence"/>
</dbReference>
<evidence type="ECO:0000256" key="5">
    <source>
        <dbReference type="ARBA" id="ARBA00020555"/>
    </source>
</evidence>
<evidence type="ECO:0000256" key="3">
    <source>
        <dbReference type="ARBA" id="ARBA00008397"/>
    </source>
</evidence>
<reference evidence="8 9" key="1">
    <citation type="submission" date="2017-02" db="EMBL/GenBank/DDBJ databases">
        <title>Natronthermophilus aegyptiacus gen. nov.,sp. nov., an aerobic, extremely halophilic alkalithermophilic archaeon isolated from the athalassohaline Wadi An Natrun, Egypt.</title>
        <authorList>
            <person name="Zhao B."/>
        </authorList>
    </citation>
    <scope>NUCLEOTIDE SEQUENCE [LARGE SCALE GENOMIC DNA]</scope>
    <source>
        <strain evidence="8 9">CGMCC 1.3597</strain>
    </source>
</reference>
<name>A0A202E425_9EURY</name>
<proteinExistence type="inferred from homology"/>
<dbReference type="GO" id="GO:0042840">
    <property type="term" value="P:D-glucuronate catabolic process"/>
    <property type="evidence" value="ECO:0007669"/>
    <property type="project" value="TreeGrafter"/>
</dbReference>
<dbReference type="InterPro" id="IPR003766">
    <property type="entry name" value="Uronate_isomerase"/>
</dbReference>
<gene>
    <name evidence="8" type="ORF">B2G88_16705</name>
</gene>
<keyword evidence="6" id="KW-0413">Isomerase</keyword>
<accession>A0A202E425</accession>
<dbReference type="PANTHER" id="PTHR30068">
    <property type="entry name" value="URONATE ISOMERASE"/>
    <property type="match status" value="1"/>
</dbReference>
<dbReference type="InterPro" id="IPR032466">
    <property type="entry name" value="Metal_Hydrolase"/>
</dbReference>
<evidence type="ECO:0000256" key="1">
    <source>
        <dbReference type="ARBA" id="ARBA00001165"/>
    </source>
</evidence>
<evidence type="ECO:0000256" key="2">
    <source>
        <dbReference type="ARBA" id="ARBA00004892"/>
    </source>
</evidence>